<evidence type="ECO:0000313" key="6">
    <source>
        <dbReference type="Proteomes" id="UP001162640"/>
    </source>
</evidence>
<dbReference type="PANTHER" id="PTHR47666">
    <property type="entry name" value="PROTEIN VASCULAR ASSOCIATED DEATH 1, CHLOROPLASTIC"/>
    <property type="match status" value="1"/>
</dbReference>
<evidence type="ECO:0000256" key="2">
    <source>
        <dbReference type="ARBA" id="ARBA00023136"/>
    </source>
</evidence>
<dbReference type="Pfam" id="PF16016">
    <property type="entry name" value="VASt"/>
    <property type="match status" value="1"/>
</dbReference>
<dbReference type="AlphaFoldDB" id="A0A9W7E1V6"/>
<dbReference type="EMBL" id="BLQM01000090">
    <property type="protein sequence ID" value="GMH62240.1"/>
    <property type="molecule type" value="Genomic_DNA"/>
</dbReference>
<evidence type="ECO:0000256" key="3">
    <source>
        <dbReference type="SAM" id="MobiDB-lite"/>
    </source>
</evidence>
<comment type="subcellular location">
    <subcellularLocation>
        <location evidence="1">Membrane</location>
    </subcellularLocation>
</comment>
<gene>
    <name evidence="5" type="ORF">TL16_g03437</name>
</gene>
<name>A0A9W7E1V6_9STRA</name>
<evidence type="ECO:0000256" key="1">
    <source>
        <dbReference type="ARBA" id="ARBA00004370"/>
    </source>
</evidence>
<comment type="caution">
    <text evidence="5">The sequence shown here is derived from an EMBL/GenBank/DDBJ whole genome shotgun (WGS) entry which is preliminary data.</text>
</comment>
<evidence type="ECO:0000313" key="5">
    <source>
        <dbReference type="EMBL" id="GMH62240.1"/>
    </source>
</evidence>
<proteinExistence type="predicted"/>
<dbReference type="Proteomes" id="UP001162640">
    <property type="component" value="Unassembled WGS sequence"/>
</dbReference>
<accession>A0A9W7E1V6</accession>
<organism evidence="5 6">
    <name type="scientific">Triparma laevis f. inornata</name>
    <dbReference type="NCBI Taxonomy" id="1714386"/>
    <lineage>
        <taxon>Eukaryota</taxon>
        <taxon>Sar</taxon>
        <taxon>Stramenopiles</taxon>
        <taxon>Ochrophyta</taxon>
        <taxon>Bolidophyceae</taxon>
        <taxon>Parmales</taxon>
        <taxon>Triparmaceae</taxon>
        <taxon>Triparma</taxon>
    </lineage>
</organism>
<protein>
    <recommendedName>
        <fullName evidence="4">VASt domain-containing protein</fullName>
    </recommendedName>
</protein>
<dbReference type="PROSITE" id="PS51778">
    <property type="entry name" value="VAST"/>
    <property type="match status" value="1"/>
</dbReference>
<keyword evidence="2" id="KW-0472">Membrane</keyword>
<reference evidence="6" key="1">
    <citation type="journal article" date="2023" name="Commun. Biol.">
        <title>Genome analysis of Parmales, the sister group of diatoms, reveals the evolutionary specialization of diatoms from phago-mixotrophs to photoautotrophs.</title>
        <authorList>
            <person name="Ban H."/>
            <person name="Sato S."/>
            <person name="Yoshikawa S."/>
            <person name="Yamada K."/>
            <person name="Nakamura Y."/>
            <person name="Ichinomiya M."/>
            <person name="Sato N."/>
            <person name="Blanc-Mathieu R."/>
            <person name="Endo H."/>
            <person name="Kuwata A."/>
            <person name="Ogata H."/>
        </authorList>
    </citation>
    <scope>NUCLEOTIDE SEQUENCE [LARGE SCALE GENOMIC DNA]</scope>
</reference>
<dbReference type="InterPro" id="IPR031968">
    <property type="entry name" value="VASt"/>
</dbReference>
<dbReference type="PANTHER" id="PTHR47666:SF1">
    <property type="entry name" value="PROTEIN VASCULAR ASSOCIATED DEATH 1, CHLOROPLASTIC"/>
    <property type="match status" value="1"/>
</dbReference>
<evidence type="ECO:0000259" key="4">
    <source>
        <dbReference type="PROSITE" id="PS51778"/>
    </source>
</evidence>
<feature type="region of interest" description="Disordered" evidence="3">
    <location>
        <begin position="1"/>
        <end position="49"/>
    </location>
</feature>
<dbReference type="GO" id="GO:0016020">
    <property type="term" value="C:membrane"/>
    <property type="evidence" value="ECO:0007669"/>
    <property type="project" value="UniProtKB-SubCell"/>
</dbReference>
<feature type="compositionally biased region" description="Acidic residues" evidence="3">
    <location>
        <begin position="27"/>
        <end position="42"/>
    </location>
</feature>
<feature type="domain" description="VASt" evidence="4">
    <location>
        <begin position="61"/>
        <end position="247"/>
    </location>
</feature>
<sequence>MRSVKGALIDAGMVLPSTTTKKKKDEEPSDDDDDDDDDDIDDVTPIPFSPCTLSPDAHVKRMTVVCSETLKGFNIQQYFNTFWRDKPGGVMFYGPWLEEKGAKKVGVTKWEKKKHDHKYSKETFNMRRVATFDYPRTTHLWMGPPMAGVTQTQFCRIDDGSRCVVVMTVEMNGIPYADVFAVEVRWVATNIADKVIEVEVGVAVDMKKSSMFKSQIKSGTEEETGSIHRGLFESMKKKAKEMGKDMGDDDDDGVVANNSSSQLMIAQASKPVNRSLGIEERVFVGVLLLAILVVFWDLRQQKLLVRELVENTKTLQNEIGLLVQELKKNT</sequence>